<dbReference type="GO" id="GO:0046872">
    <property type="term" value="F:metal ion binding"/>
    <property type="evidence" value="ECO:0007669"/>
    <property type="project" value="UniProtKB-KW"/>
</dbReference>
<gene>
    <name evidence="8" type="ORF">SAMN05216499_103368</name>
</gene>
<evidence type="ECO:0000259" key="6">
    <source>
        <dbReference type="PROSITE" id="PS00497"/>
    </source>
</evidence>
<evidence type="ECO:0000259" key="7">
    <source>
        <dbReference type="PROSITE" id="PS00498"/>
    </source>
</evidence>
<accession>A0A1M6ZLB0</accession>
<evidence type="ECO:0000256" key="4">
    <source>
        <dbReference type="ARBA" id="ARBA00023002"/>
    </source>
</evidence>
<evidence type="ECO:0000256" key="3">
    <source>
        <dbReference type="ARBA" id="ARBA00022723"/>
    </source>
</evidence>
<dbReference type="AlphaFoldDB" id="A0A1M6ZLB0"/>
<feature type="domain" description="Tyrosinase copper-binding" evidence="7">
    <location>
        <begin position="214"/>
        <end position="225"/>
    </location>
</feature>
<keyword evidence="9" id="KW-1185">Reference proteome</keyword>
<evidence type="ECO:0000313" key="9">
    <source>
        <dbReference type="Proteomes" id="UP000184111"/>
    </source>
</evidence>
<evidence type="ECO:0000256" key="1">
    <source>
        <dbReference type="ARBA" id="ARBA00001973"/>
    </source>
</evidence>
<sequence>MNQRNLTSSQRTRFVEAVIELKHSGGYDKYVRLHAEYFAADGESGLRMAHMAPTFFPWHRQFLLLFERELRTIDAEITIPYWDWTVDDKPMSALWAADFMGGDGRDSDGQVTTGPFAYRTGDWPITYGVTDEKYLTRNMGRPDNPIALPSQAELSDALAIGTYDTAPWNSAPGTQGFRNKIEGWTVSETLGGYLHNRVHQWVGGHMIGAASPNDPVFWLHHSFIDLIWVRWQRLHPASPYLPAEPLAANDPEHGRVVSADEPMPPFGVKPSAVFDHRQFYTYEED</sequence>
<evidence type="ECO:0000256" key="5">
    <source>
        <dbReference type="ARBA" id="ARBA00023008"/>
    </source>
</evidence>
<evidence type="ECO:0000313" key="8">
    <source>
        <dbReference type="EMBL" id="SHL31301.1"/>
    </source>
</evidence>
<protein>
    <submittedName>
        <fullName evidence="8">Tyrosinase</fullName>
    </submittedName>
</protein>
<dbReference type="EMBL" id="FRBI01000003">
    <property type="protein sequence ID" value="SHL31301.1"/>
    <property type="molecule type" value="Genomic_DNA"/>
</dbReference>
<dbReference type="InterPro" id="IPR050316">
    <property type="entry name" value="Tyrosinase/Hemocyanin"/>
</dbReference>
<dbReference type="SUPFAM" id="SSF48056">
    <property type="entry name" value="Di-copper centre-containing domain"/>
    <property type="match status" value="1"/>
</dbReference>
<dbReference type="PROSITE" id="PS00497">
    <property type="entry name" value="TYROSINASE_1"/>
    <property type="match status" value="1"/>
</dbReference>
<keyword evidence="4" id="KW-0560">Oxidoreductase</keyword>
<dbReference type="STRING" id="310782.SAMN05216499_103368"/>
<dbReference type="PROSITE" id="PS00498">
    <property type="entry name" value="TYROSINASE_2"/>
    <property type="match status" value="1"/>
</dbReference>
<dbReference type="PANTHER" id="PTHR11474">
    <property type="entry name" value="TYROSINASE FAMILY MEMBER"/>
    <property type="match status" value="1"/>
</dbReference>
<dbReference type="Proteomes" id="UP000184111">
    <property type="component" value="Unassembled WGS sequence"/>
</dbReference>
<reference evidence="8 9" key="1">
    <citation type="submission" date="2016-11" db="EMBL/GenBank/DDBJ databases">
        <authorList>
            <person name="Jaros S."/>
            <person name="Januszkiewicz K."/>
            <person name="Wedrychowicz H."/>
        </authorList>
    </citation>
    <scope>NUCLEOTIDE SEQUENCE [LARGE SCALE GENOMIC DNA]</scope>
    <source>
        <strain evidence="8 9">CGMCC 4.2025</strain>
    </source>
</reference>
<dbReference type="GO" id="GO:0016491">
    <property type="term" value="F:oxidoreductase activity"/>
    <property type="evidence" value="ECO:0007669"/>
    <property type="project" value="UniProtKB-KW"/>
</dbReference>
<dbReference type="PANTHER" id="PTHR11474:SF126">
    <property type="entry name" value="TYROSINASE-LIKE PROTEIN TYR-1-RELATED"/>
    <property type="match status" value="1"/>
</dbReference>
<comment type="similarity">
    <text evidence="2">Belongs to the tyrosinase family.</text>
</comment>
<keyword evidence="3" id="KW-0479">Metal-binding</keyword>
<proteinExistence type="inferred from homology"/>
<comment type="cofactor">
    <cofactor evidence="1">
        <name>Cu(2+)</name>
        <dbReference type="ChEBI" id="CHEBI:29036"/>
    </cofactor>
</comment>
<keyword evidence="5" id="KW-0186">Copper</keyword>
<dbReference type="Pfam" id="PF00264">
    <property type="entry name" value="Tyrosinase"/>
    <property type="match status" value="1"/>
</dbReference>
<organism evidence="8 9">
    <name type="scientific">Actinacidiphila paucisporea</name>
    <dbReference type="NCBI Taxonomy" id="310782"/>
    <lineage>
        <taxon>Bacteria</taxon>
        <taxon>Bacillati</taxon>
        <taxon>Actinomycetota</taxon>
        <taxon>Actinomycetes</taxon>
        <taxon>Kitasatosporales</taxon>
        <taxon>Streptomycetaceae</taxon>
        <taxon>Actinacidiphila</taxon>
    </lineage>
</organism>
<dbReference type="PRINTS" id="PR00092">
    <property type="entry name" value="TYROSINASE"/>
</dbReference>
<feature type="domain" description="Tyrosinase copper-binding" evidence="6">
    <location>
        <begin position="50"/>
        <end position="67"/>
    </location>
</feature>
<evidence type="ECO:0000256" key="2">
    <source>
        <dbReference type="ARBA" id="ARBA00009928"/>
    </source>
</evidence>
<dbReference type="InterPro" id="IPR002227">
    <property type="entry name" value="Tyrosinase_Cu-bd"/>
</dbReference>
<dbReference type="InterPro" id="IPR008922">
    <property type="entry name" value="Di-copper_centre_dom_sf"/>
</dbReference>
<name>A0A1M6ZLB0_9ACTN</name>
<dbReference type="Gene3D" id="1.10.1280.10">
    <property type="entry name" value="Di-copper center containing domain from catechol oxidase"/>
    <property type="match status" value="1"/>
</dbReference>